<proteinExistence type="inferred from homology"/>
<evidence type="ECO:0000313" key="5">
    <source>
        <dbReference type="Proteomes" id="UP001329430"/>
    </source>
</evidence>
<dbReference type="InterPro" id="IPR038606">
    <property type="entry name" value="To_sf"/>
</dbReference>
<gene>
    <name evidence="4" type="ORF">RI129_010439</name>
</gene>
<evidence type="ECO:0000256" key="2">
    <source>
        <dbReference type="ARBA" id="ARBA00023108"/>
    </source>
</evidence>
<sequence>MLIKTRIKSSIRSQTITNKMKISLGVLTVLIALTVSKRLPSNFKICDHFAPNLNECLYDAVLSALHQMKNGLREIDAPPLDPVIIPNATIEKGEFTINFNDIHVYNVTDAVIHKINATATTERFYATMFAGVEEILGVMNYNLKGKLLLFTIDGGGKAIIRFKNITFDMVLDGEVVEKNGAPHYSLTSFSVKLDPKLITFDMQDIFRERKDLTEAFNIALNQNWDVFFGETQAEFEEILSQFFMQYANNVFKYVPVQTQ</sequence>
<dbReference type="EMBL" id="JAVRBK010000007">
    <property type="protein sequence ID" value="KAK5641892.1"/>
    <property type="molecule type" value="Genomic_DNA"/>
</dbReference>
<dbReference type="Gene3D" id="3.15.10.30">
    <property type="entry name" value="Haemolymph juvenile hormone binding protein"/>
    <property type="match status" value="1"/>
</dbReference>
<keyword evidence="1" id="KW-0732">Signal</keyword>
<dbReference type="SMART" id="SM00700">
    <property type="entry name" value="JHBP"/>
    <property type="match status" value="1"/>
</dbReference>
<dbReference type="PANTHER" id="PTHR11008">
    <property type="entry name" value="PROTEIN TAKEOUT-LIKE PROTEIN"/>
    <property type="match status" value="1"/>
</dbReference>
<keyword evidence="5" id="KW-1185">Reference proteome</keyword>
<organism evidence="4 5">
    <name type="scientific">Pyrocoelia pectoralis</name>
    <dbReference type="NCBI Taxonomy" id="417401"/>
    <lineage>
        <taxon>Eukaryota</taxon>
        <taxon>Metazoa</taxon>
        <taxon>Ecdysozoa</taxon>
        <taxon>Arthropoda</taxon>
        <taxon>Hexapoda</taxon>
        <taxon>Insecta</taxon>
        <taxon>Pterygota</taxon>
        <taxon>Neoptera</taxon>
        <taxon>Endopterygota</taxon>
        <taxon>Coleoptera</taxon>
        <taxon>Polyphaga</taxon>
        <taxon>Elateriformia</taxon>
        <taxon>Elateroidea</taxon>
        <taxon>Lampyridae</taxon>
        <taxon>Lampyrinae</taxon>
        <taxon>Pyrocoelia</taxon>
    </lineage>
</organism>
<name>A0AAN7V6Q9_9COLE</name>
<evidence type="ECO:0000256" key="3">
    <source>
        <dbReference type="ARBA" id="ARBA00060902"/>
    </source>
</evidence>
<comment type="caution">
    <text evidence="4">The sequence shown here is derived from an EMBL/GenBank/DDBJ whole genome shotgun (WGS) entry which is preliminary data.</text>
</comment>
<dbReference type="InterPro" id="IPR010562">
    <property type="entry name" value="Haemolymph_juvenile_hormone-bd"/>
</dbReference>
<dbReference type="FunFam" id="3.15.10.30:FF:000001">
    <property type="entry name" value="Takeout-like protein 1"/>
    <property type="match status" value="1"/>
</dbReference>
<reference evidence="4 5" key="1">
    <citation type="journal article" date="2024" name="Insects">
        <title>An Improved Chromosome-Level Genome Assembly of the Firefly Pyrocoelia pectoralis.</title>
        <authorList>
            <person name="Fu X."/>
            <person name="Meyer-Rochow V.B."/>
            <person name="Ballantyne L."/>
            <person name="Zhu X."/>
        </authorList>
    </citation>
    <scope>NUCLEOTIDE SEQUENCE [LARGE SCALE GENOMIC DNA]</scope>
    <source>
        <strain evidence="4">XCY_ONT2</strain>
    </source>
</reference>
<keyword evidence="2" id="KW-0090">Biological rhythms</keyword>
<evidence type="ECO:0000256" key="1">
    <source>
        <dbReference type="ARBA" id="ARBA00022729"/>
    </source>
</evidence>
<accession>A0AAN7V6Q9</accession>
<dbReference type="Proteomes" id="UP001329430">
    <property type="component" value="Chromosome 7"/>
</dbReference>
<comment type="similarity">
    <text evidence="3">Belongs to the TO family.</text>
</comment>
<dbReference type="GO" id="GO:0005615">
    <property type="term" value="C:extracellular space"/>
    <property type="evidence" value="ECO:0007669"/>
    <property type="project" value="TreeGrafter"/>
</dbReference>
<dbReference type="Pfam" id="PF06585">
    <property type="entry name" value="JHBP"/>
    <property type="match status" value="1"/>
</dbReference>
<dbReference type="AlphaFoldDB" id="A0AAN7V6Q9"/>
<evidence type="ECO:0000313" key="4">
    <source>
        <dbReference type="EMBL" id="KAK5641892.1"/>
    </source>
</evidence>
<dbReference type="PANTHER" id="PTHR11008:SF32">
    <property type="entry name" value="CIRCADIAN CLOCK-CONTROLLED PROTEIN DAYWAKE-RELATED"/>
    <property type="match status" value="1"/>
</dbReference>
<dbReference type="GO" id="GO:0007623">
    <property type="term" value="P:circadian rhythm"/>
    <property type="evidence" value="ECO:0007669"/>
    <property type="project" value="UniProtKB-ARBA"/>
</dbReference>
<protein>
    <submittedName>
        <fullName evidence="4">Uncharacterized protein</fullName>
    </submittedName>
</protein>